<protein>
    <submittedName>
        <fullName evidence="1">Uncharacterized protein</fullName>
    </submittedName>
</protein>
<name>A0ACB8RMM9_9AGAM</name>
<dbReference type="Proteomes" id="UP000814033">
    <property type="component" value="Unassembled WGS sequence"/>
</dbReference>
<organism evidence="1 2">
    <name type="scientific">Auriscalpium vulgare</name>
    <dbReference type="NCBI Taxonomy" id="40419"/>
    <lineage>
        <taxon>Eukaryota</taxon>
        <taxon>Fungi</taxon>
        <taxon>Dikarya</taxon>
        <taxon>Basidiomycota</taxon>
        <taxon>Agaricomycotina</taxon>
        <taxon>Agaricomycetes</taxon>
        <taxon>Russulales</taxon>
        <taxon>Auriscalpiaceae</taxon>
        <taxon>Auriscalpium</taxon>
    </lineage>
</organism>
<accession>A0ACB8RMM9</accession>
<gene>
    <name evidence="1" type="ORF">FA95DRAFT_1607684</name>
</gene>
<sequence>MQLNIPLEVQIIVVEWVFRSSQHGTIDYPTLCACALVCRSWTPVAQRLLFRRVPVPKPYAEYFRIPQIVIYLLRTLRTAPHLAAHVRSVICSSPVEFDPDSVDYDAAVFALCTSVDRIIFMGPVIPALVSRLPTLPVRPTSIFVSGEVSLVNRVINIWPSVRVLEVDALPWETPIHVPSAVQAISSHRSVLRWTAPAPELHDLEWRDKPPSHMDIPFSVLSQVRTLRLTGPFVPAPAVLEQLVELESLVIECLPVTASLTLPRSLRHFGYHSGIFPYERDEDMRTLMDAVRARPGLKLFTATRGSSEAVLKRFRSACREVGVEFWVYKEAACFPHPRHVDWI</sequence>
<keyword evidence="2" id="KW-1185">Reference proteome</keyword>
<reference evidence="1" key="2">
    <citation type="journal article" date="2022" name="New Phytol.">
        <title>Evolutionary transition to the ectomycorrhizal habit in the genomes of a hyperdiverse lineage of mushroom-forming fungi.</title>
        <authorList>
            <person name="Looney B."/>
            <person name="Miyauchi S."/>
            <person name="Morin E."/>
            <person name="Drula E."/>
            <person name="Courty P.E."/>
            <person name="Kohler A."/>
            <person name="Kuo A."/>
            <person name="LaButti K."/>
            <person name="Pangilinan J."/>
            <person name="Lipzen A."/>
            <person name="Riley R."/>
            <person name="Andreopoulos W."/>
            <person name="He G."/>
            <person name="Johnson J."/>
            <person name="Nolan M."/>
            <person name="Tritt A."/>
            <person name="Barry K.W."/>
            <person name="Grigoriev I.V."/>
            <person name="Nagy L.G."/>
            <person name="Hibbett D."/>
            <person name="Henrissat B."/>
            <person name="Matheny P.B."/>
            <person name="Labbe J."/>
            <person name="Martin F.M."/>
        </authorList>
    </citation>
    <scope>NUCLEOTIDE SEQUENCE</scope>
    <source>
        <strain evidence="1">FP105234-sp</strain>
    </source>
</reference>
<reference evidence="1" key="1">
    <citation type="submission" date="2021-02" db="EMBL/GenBank/DDBJ databases">
        <authorList>
            <consortium name="DOE Joint Genome Institute"/>
            <person name="Ahrendt S."/>
            <person name="Looney B.P."/>
            <person name="Miyauchi S."/>
            <person name="Morin E."/>
            <person name="Drula E."/>
            <person name="Courty P.E."/>
            <person name="Chicoki N."/>
            <person name="Fauchery L."/>
            <person name="Kohler A."/>
            <person name="Kuo A."/>
            <person name="Labutti K."/>
            <person name="Pangilinan J."/>
            <person name="Lipzen A."/>
            <person name="Riley R."/>
            <person name="Andreopoulos W."/>
            <person name="He G."/>
            <person name="Johnson J."/>
            <person name="Barry K.W."/>
            <person name="Grigoriev I.V."/>
            <person name="Nagy L."/>
            <person name="Hibbett D."/>
            <person name="Henrissat B."/>
            <person name="Matheny P.B."/>
            <person name="Labbe J."/>
            <person name="Martin F."/>
        </authorList>
    </citation>
    <scope>NUCLEOTIDE SEQUENCE</scope>
    <source>
        <strain evidence="1">FP105234-sp</strain>
    </source>
</reference>
<evidence type="ECO:0000313" key="2">
    <source>
        <dbReference type="Proteomes" id="UP000814033"/>
    </source>
</evidence>
<proteinExistence type="predicted"/>
<comment type="caution">
    <text evidence="1">The sequence shown here is derived from an EMBL/GenBank/DDBJ whole genome shotgun (WGS) entry which is preliminary data.</text>
</comment>
<dbReference type="EMBL" id="MU275951">
    <property type="protein sequence ID" value="KAI0045439.1"/>
    <property type="molecule type" value="Genomic_DNA"/>
</dbReference>
<evidence type="ECO:0000313" key="1">
    <source>
        <dbReference type="EMBL" id="KAI0045439.1"/>
    </source>
</evidence>